<evidence type="ECO:0000256" key="17">
    <source>
        <dbReference type="SAM" id="MobiDB-lite"/>
    </source>
</evidence>
<comment type="similarity">
    <text evidence="3 16">Belongs to the XPF family.</text>
</comment>
<evidence type="ECO:0000256" key="6">
    <source>
        <dbReference type="ARBA" id="ARBA00022723"/>
    </source>
</evidence>
<comment type="caution">
    <text evidence="19">The sequence shown here is derived from an EMBL/GenBank/DDBJ whole genome shotgun (WGS) entry which is preliminary data.</text>
</comment>
<evidence type="ECO:0000256" key="15">
    <source>
        <dbReference type="ARBA" id="ARBA00023254"/>
    </source>
</evidence>
<dbReference type="GO" id="GO:0031573">
    <property type="term" value="P:mitotic intra-S DNA damage checkpoint signaling"/>
    <property type="evidence" value="ECO:0007669"/>
    <property type="project" value="TreeGrafter"/>
</dbReference>
<keyword evidence="9" id="KW-0131">Cell cycle</keyword>
<keyword evidence="12 16" id="KW-0233">DNA recombination</keyword>
<keyword evidence="15" id="KW-0469">Meiosis</keyword>
<dbReference type="InterPro" id="IPR006166">
    <property type="entry name" value="ERCC4_domain"/>
</dbReference>
<evidence type="ECO:0000256" key="13">
    <source>
        <dbReference type="ARBA" id="ARBA00023204"/>
    </source>
</evidence>
<keyword evidence="8 16" id="KW-0227">DNA damage</keyword>
<evidence type="ECO:0000256" key="3">
    <source>
        <dbReference type="ARBA" id="ARBA00010015"/>
    </source>
</evidence>
<dbReference type="GO" id="GO:0006308">
    <property type="term" value="P:DNA catabolic process"/>
    <property type="evidence" value="ECO:0007669"/>
    <property type="project" value="UniProtKB-UniRule"/>
</dbReference>
<dbReference type="CDD" id="cd20074">
    <property type="entry name" value="XPF_nuclease_Mus81"/>
    <property type="match status" value="1"/>
</dbReference>
<dbReference type="Gene3D" id="1.10.10.10">
    <property type="entry name" value="Winged helix-like DNA-binding domain superfamily/Winged helix DNA-binding domain"/>
    <property type="match status" value="1"/>
</dbReference>
<dbReference type="GO" id="GO:0000727">
    <property type="term" value="P:double-strand break repair via break-induced replication"/>
    <property type="evidence" value="ECO:0007669"/>
    <property type="project" value="UniProtKB-UniRule"/>
</dbReference>
<evidence type="ECO:0000313" key="20">
    <source>
        <dbReference type="Proteomes" id="UP000825935"/>
    </source>
</evidence>
<dbReference type="SUPFAM" id="SSF52980">
    <property type="entry name" value="Restriction endonuclease-like"/>
    <property type="match status" value="1"/>
</dbReference>
<dbReference type="AlphaFoldDB" id="A0A8T2SI20"/>
<gene>
    <name evidence="19" type="ORF">KP509_20G064400</name>
</gene>
<evidence type="ECO:0000259" key="18">
    <source>
        <dbReference type="SMART" id="SM00891"/>
    </source>
</evidence>
<keyword evidence="13 16" id="KW-0234">DNA repair</keyword>
<dbReference type="GO" id="GO:0003677">
    <property type="term" value="F:DNA binding"/>
    <property type="evidence" value="ECO:0007669"/>
    <property type="project" value="UniProtKB-UniRule"/>
</dbReference>
<dbReference type="FunFam" id="1.10.10.10:FF:000307">
    <property type="entry name" value="Crossover junction endonuclease MUS81"/>
    <property type="match status" value="1"/>
</dbReference>
<comment type="cofactor">
    <cofactor evidence="1 16">
        <name>Mg(2+)</name>
        <dbReference type="ChEBI" id="CHEBI:18420"/>
    </cofactor>
</comment>
<comment type="subunit">
    <text evidence="16">Interacts with EME1.</text>
</comment>
<dbReference type="GO" id="GO:0048257">
    <property type="term" value="F:3'-flap endonuclease activity"/>
    <property type="evidence" value="ECO:0007669"/>
    <property type="project" value="TreeGrafter"/>
</dbReference>
<sequence length="665" mass="74832">MEGAHVRCVENEPLAMFILEKRQALIDKEGYKERLDATLSKAFRNICECERPICSLSDANQIRGIGQWTLKLLKGFFPDSNHTSREASGKEASRNKPKRRYVPQKSSAPYAILLTLYKAMQEGRDHMKKQELIDAADASGLSRMSIQPSKSAGPSGQFAHSTKDWYSGWSSMKTLVSRGLVFKSSCPAKYKLTEEGILTAEECLERSGIGTKATSFSTSKSVKEYSARLAAVDEYSESLNVEELTDSCAKDDHLNCPSGYKLTEERISSSEVCAQQIEVQTRKRQYEGNKNHSIPFTTSLLTKRSKVLDVEGHTHLSADTDEVDDSTATVMVGVSELAENLNSKGSKVVLPERLCSYSCEPQISEDHTEASNIESNDSVLAPGWFHLPPLLSWEKFSDVYEVILVLDDRERFTNTGKGNSREKFAEHIKTQFRIEIEIRHLPVGDTLWIARHKVTRQEYVLDFIVERKNVSDLLSSIKDARYKQQKLRLMRCGLRKLIYVVEGDPNVMDSAESIKTACLTTEIVEGFDVQRTTGVRDTMRKYGDLTHAIAAHYDELSSCKYAKHGSCKTYRQFVDDCKDLERDKVSDIFGIMLMQIKHVTENVALAILDKYPTPLSLVTAYSKLKGDEKAQELLLKGLPIINQNKEISAIVSKNVFQFMCASNVK</sequence>
<dbReference type="Pfam" id="PF02732">
    <property type="entry name" value="ERCC4"/>
    <property type="match status" value="1"/>
</dbReference>
<dbReference type="Gene3D" id="1.10.150.670">
    <property type="entry name" value="Crossover junction endonuclease EME1, DNA-binding domain"/>
    <property type="match status" value="1"/>
</dbReference>
<evidence type="ECO:0000256" key="10">
    <source>
        <dbReference type="ARBA" id="ARBA00022801"/>
    </source>
</evidence>
<dbReference type="Gene3D" id="3.40.50.10130">
    <property type="match status" value="1"/>
</dbReference>
<name>A0A8T2SI20_CERRI</name>
<dbReference type="PANTHER" id="PTHR13451:SF0">
    <property type="entry name" value="CROSSOVER JUNCTION ENDONUCLEASE MUS81"/>
    <property type="match status" value="1"/>
</dbReference>
<keyword evidence="6 16" id="KW-0479">Metal-binding</keyword>
<feature type="region of interest" description="Disordered" evidence="17">
    <location>
        <begin position="81"/>
        <end position="102"/>
    </location>
</feature>
<dbReference type="GO" id="GO:0005634">
    <property type="term" value="C:nucleus"/>
    <property type="evidence" value="ECO:0007669"/>
    <property type="project" value="UniProtKB-SubCell"/>
</dbReference>
<dbReference type="InterPro" id="IPR033309">
    <property type="entry name" value="Mus81"/>
</dbReference>
<dbReference type="GO" id="GO:0000712">
    <property type="term" value="P:resolution of meiotic recombination intermediates"/>
    <property type="evidence" value="ECO:0007669"/>
    <property type="project" value="TreeGrafter"/>
</dbReference>
<evidence type="ECO:0000256" key="12">
    <source>
        <dbReference type="ARBA" id="ARBA00023172"/>
    </source>
</evidence>
<dbReference type="FunFam" id="3.40.50.10130:FF:000005">
    <property type="entry name" value="crossover junction endonuclease MUS81 isoform X1"/>
    <property type="match status" value="1"/>
</dbReference>
<evidence type="ECO:0000256" key="9">
    <source>
        <dbReference type="ARBA" id="ARBA00022776"/>
    </source>
</evidence>
<keyword evidence="11 16" id="KW-0460">Magnesium</keyword>
<reference evidence="19" key="1">
    <citation type="submission" date="2021-08" db="EMBL/GenBank/DDBJ databases">
        <title>WGS assembly of Ceratopteris richardii.</title>
        <authorList>
            <person name="Marchant D.B."/>
            <person name="Chen G."/>
            <person name="Jenkins J."/>
            <person name="Shu S."/>
            <person name="Leebens-Mack J."/>
            <person name="Grimwood J."/>
            <person name="Schmutz J."/>
            <person name="Soltis P."/>
            <person name="Soltis D."/>
            <person name="Chen Z.-H."/>
        </authorList>
    </citation>
    <scope>NUCLEOTIDE SEQUENCE</scope>
    <source>
        <strain evidence="19">Whitten #5841</strain>
        <tissue evidence="19">Leaf</tissue>
    </source>
</reference>
<dbReference type="OrthoDB" id="5963188at2759"/>
<evidence type="ECO:0000256" key="2">
    <source>
        <dbReference type="ARBA" id="ARBA00004123"/>
    </source>
</evidence>
<organism evidence="19 20">
    <name type="scientific">Ceratopteris richardii</name>
    <name type="common">Triangle waterfern</name>
    <dbReference type="NCBI Taxonomy" id="49495"/>
    <lineage>
        <taxon>Eukaryota</taxon>
        <taxon>Viridiplantae</taxon>
        <taxon>Streptophyta</taxon>
        <taxon>Embryophyta</taxon>
        <taxon>Tracheophyta</taxon>
        <taxon>Polypodiopsida</taxon>
        <taxon>Polypodiidae</taxon>
        <taxon>Polypodiales</taxon>
        <taxon>Pteridineae</taxon>
        <taxon>Pteridaceae</taxon>
        <taxon>Parkerioideae</taxon>
        <taxon>Ceratopteris</taxon>
    </lineage>
</organism>
<evidence type="ECO:0000256" key="4">
    <source>
        <dbReference type="ARBA" id="ARBA00017114"/>
    </source>
</evidence>
<dbReference type="Pfam" id="PF21292">
    <property type="entry name" value="EME1-MUS81_C"/>
    <property type="match status" value="1"/>
</dbReference>
<comment type="subcellular location">
    <subcellularLocation>
        <location evidence="2 16">Nucleus</location>
    </subcellularLocation>
</comment>
<feature type="domain" description="ERCC4" evidence="18">
    <location>
        <begin position="403"/>
        <end position="505"/>
    </location>
</feature>
<dbReference type="InterPro" id="IPR011335">
    <property type="entry name" value="Restrct_endonuc-II-like"/>
</dbReference>
<keyword evidence="7 16" id="KW-0255">Endonuclease</keyword>
<dbReference type="EMBL" id="CM035425">
    <property type="protein sequence ID" value="KAH7332027.1"/>
    <property type="molecule type" value="Genomic_DNA"/>
</dbReference>
<evidence type="ECO:0000256" key="8">
    <source>
        <dbReference type="ARBA" id="ARBA00022763"/>
    </source>
</evidence>
<evidence type="ECO:0000256" key="11">
    <source>
        <dbReference type="ARBA" id="ARBA00022842"/>
    </source>
</evidence>
<dbReference type="GO" id="GO:0046872">
    <property type="term" value="F:metal ion binding"/>
    <property type="evidence" value="ECO:0007669"/>
    <property type="project" value="UniProtKB-UniRule"/>
</dbReference>
<evidence type="ECO:0000313" key="19">
    <source>
        <dbReference type="EMBL" id="KAH7332027.1"/>
    </source>
</evidence>
<comment type="function">
    <text evidence="16">Interacts with EME1 to form a DNA structure-specific endonuclease with substrate preference for branched DNA structures with a 5'-end at the branch nick. Typical substrates include 3'-flap structures, D-loops, replication forks and nicked Holliday junctions. May be required in mitosis for the processing of stalled or collapsed replication fork intermediates. May be required in meiosis for the repair of meiosis-specific double strand breaks subsequent to single-end invasion (SEI).</text>
</comment>
<dbReference type="Pfam" id="PF21136">
    <property type="entry name" value="WHD_MUS81"/>
    <property type="match status" value="1"/>
</dbReference>
<evidence type="ECO:0000256" key="5">
    <source>
        <dbReference type="ARBA" id="ARBA00022722"/>
    </source>
</evidence>
<keyword evidence="9" id="KW-0132">Cell division</keyword>
<dbReference type="InterPro" id="IPR047416">
    <property type="entry name" value="XPF_nuclease_Mus81"/>
</dbReference>
<dbReference type="InterPro" id="IPR047417">
    <property type="entry name" value="WHD_MUS81"/>
</dbReference>
<evidence type="ECO:0000256" key="1">
    <source>
        <dbReference type="ARBA" id="ARBA00001946"/>
    </source>
</evidence>
<dbReference type="SMART" id="SM00891">
    <property type="entry name" value="ERCC4"/>
    <property type="match status" value="1"/>
</dbReference>
<dbReference type="EC" id="3.1.22.-" evidence="16"/>
<feature type="compositionally biased region" description="Basic and acidic residues" evidence="17">
    <location>
        <begin position="82"/>
        <end position="94"/>
    </location>
</feature>
<dbReference type="GO" id="GO:0048476">
    <property type="term" value="C:Holliday junction resolvase complex"/>
    <property type="evidence" value="ECO:0007669"/>
    <property type="project" value="UniProtKB-UniRule"/>
</dbReference>
<dbReference type="Proteomes" id="UP000825935">
    <property type="component" value="Chromosome 20"/>
</dbReference>
<keyword evidence="14 16" id="KW-0539">Nucleus</keyword>
<dbReference type="GO" id="GO:0008821">
    <property type="term" value="F:crossover junction DNA endonuclease activity"/>
    <property type="evidence" value="ECO:0007669"/>
    <property type="project" value="UniProtKB-UniRule"/>
</dbReference>
<dbReference type="InterPro" id="IPR042530">
    <property type="entry name" value="EME1/EME2_C"/>
</dbReference>
<protein>
    <recommendedName>
        <fullName evidence="4 16">Crossover junction endonuclease MUS81</fullName>
        <ecNumber evidence="16">3.1.22.-</ecNumber>
    </recommendedName>
</protein>
<evidence type="ECO:0000256" key="16">
    <source>
        <dbReference type="RuleBase" id="RU369042"/>
    </source>
</evidence>
<dbReference type="CDD" id="cd21036">
    <property type="entry name" value="WH_MUS81"/>
    <property type="match status" value="1"/>
</dbReference>
<keyword evidence="20" id="KW-1185">Reference proteome</keyword>
<keyword evidence="5 16" id="KW-0540">Nuclease</keyword>
<accession>A0A8T2SI20</accession>
<proteinExistence type="inferred from homology"/>
<evidence type="ECO:0000256" key="14">
    <source>
        <dbReference type="ARBA" id="ARBA00023242"/>
    </source>
</evidence>
<evidence type="ECO:0000256" key="7">
    <source>
        <dbReference type="ARBA" id="ARBA00022759"/>
    </source>
</evidence>
<dbReference type="PANTHER" id="PTHR13451">
    <property type="entry name" value="CLASS II CROSSOVER JUNCTION ENDONUCLEASE MUS81"/>
    <property type="match status" value="1"/>
</dbReference>
<dbReference type="InterPro" id="IPR036388">
    <property type="entry name" value="WH-like_DNA-bd_sf"/>
</dbReference>
<keyword evidence="9" id="KW-0498">Mitosis</keyword>
<dbReference type="OMA" id="ELGDAMW"/>
<keyword evidence="10 16" id="KW-0378">Hydrolase</keyword>